<organism evidence="1 2">
    <name type="scientific">Daucus carota subsp. sativus</name>
    <name type="common">Carrot</name>
    <dbReference type="NCBI Taxonomy" id="79200"/>
    <lineage>
        <taxon>Eukaryota</taxon>
        <taxon>Viridiplantae</taxon>
        <taxon>Streptophyta</taxon>
        <taxon>Embryophyta</taxon>
        <taxon>Tracheophyta</taxon>
        <taxon>Spermatophyta</taxon>
        <taxon>Magnoliopsida</taxon>
        <taxon>eudicotyledons</taxon>
        <taxon>Gunneridae</taxon>
        <taxon>Pentapetalae</taxon>
        <taxon>asterids</taxon>
        <taxon>campanulids</taxon>
        <taxon>Apiales</taxon>
        <taxon>Apiaceae</taxon>
        <taxon>Apioideae</taxon>
        <taxon>Scandiceae</taxon>
        <taxon>Daucinae</taxon>
        <taxon>Daucus</taxon>
        <taxon>Daucus sect. Daucus</taxon>
    </lineage>
</organism>
<name>A0A164T9V2_DAUCS</name>
<dbReference type="SUPFAM" id="SSF50249">
    <property type="entry name" value="Nucleic acid-binding proteins"/>
    <property type="match status" value="3"/>
</dbReference>
<dbReference type="PANTHER" id="PTHR47165:SF4">
    <property type="entry name" value="OS03G0429900 PROTEIN"/>
    <property type="match status" value="1"/>
</dbReference>
<dbReference type="Pfam" id="PF16900">
    <property type="entry name" value="REPA_OB_2"/>
    <property type="match status" value="1"/>
</dbReference>
<dbReference type="EMBL" id="CP093349">
    <property type="protein sequence ID" value="WOH08788.1"/>
    <property type="molecule type" value="Genomic_DNA"/>
</dbReference>
<dbReference type="AlphaFoldDB" id="A0A164T9V2"/>
<evidence type="ECO:0000313" key="1">
    <source>
        <dbReference type="EMBL" id="WOH08788.1"/>
    </source>
</evidence>
<dbReference type="OMA" id="NGNDMEC"/>
<reference evidence="1" key="2">
    <citation type="submission" date="2022-03" db="EMBL/GenBank/DDBJ databases">
        <title>Draft title - Genomic analysis of global carrot germplasm unveils the trajectory of domestication and the origin of high carotenoid orange carrot.</title>
        <authorList>
            <person name="Iorizzo M."/>
            <person name="Ellison S."/>
            <person name="Senalik D."/>
            <person name="Macko-Podgorni A."/>
            <person name="Grzebelus D."/>
            <person name="Bostan H."/>
            <person name="Rolling W."/>
            <person name="Curaba J."/>
            <person name="Simon P."/>
        </authorList>
    </citation>
    <scope>NUCLEOTIDE SEQUENCE</scope>
    <source>
        <tissue evidence="1">Leaf</tissue>
    </source>
</reference>
<gene>
    <name evidence="1" type="ORF">DCAR_0728236</name>
</gene>
<proteinExistence type="predicted"/>
<protein>
    <submittedName>
        <fullName evidence="1">Uncharacterized protein</fullName>
    </submittedName>
</protein>
<sequence>MQGRMFDHIQSLDKSRSNWKIKARLTRFWPTFSPETAAIKGFNLILLDDDVYPDNWRAIDKEVAEGKVYVLENFQVRETIGKLKPVSTRLCIRLLSSNVIEAVEDDVMIPKHKFEFMDMGDLLDECQRLTENQNPEFAYDVIGVVEHFKKVKKVQTKYGERDQSRFIFSDGSLKFKVTLWGDLASSVSESFKPDLEKPVIGILTSAKLSTFREEHQIGALPSTKIFFILDIDSVAEFRERLIEEGYKPPEDSDEGTSEPPLSLVIEKTSFKDLIENSVTYRDKRTVIVKFLITKIEDEDNLWFNSCVSCQAEVEKVDKKFKCPECKRSFGYAEKRFRIVALADDSTLVTNVILMDRFVKRVAGTTVANILSEIKKDSSVPVLSTLFQTIIGKDVTVFIKLTDATVAGDSNLYNIVDICDSPTDEVAIVQASPSNTSASFTMDGALADIELFQTLGSSQSVTKKIKMEGTKE</sequence>
<evidence type="ECO:0000313" key="2">
    <source>
        <dbReference type="Proteomes" id="UP000077755"/>
    </source>
</evidence>
<keyword evidence="2" id="KW-1185">Reference proteome</keyword>
<dbReference type="Proteomes" id="UP000077755">
    <property type="component" value="Chromosome 7"/>
</dbReference>
<reference evidence="1" key="1">
    <citation type="journal article" date="2016" name="Nat. Genet.">
        <title>A high-quality carrot genome assembly provides new insights into carotenoid accumulation and asterid genome evolution.</title>
        <authorList>
            <person name="Iorizzo M."/>
            <person name="Ellison S."/>
            <person name="Senalik D."/>
            <person name="Zeng P."/>
            <person name="Satapoomin P."/>
            <person name="Huang J."/>
            <person name="Bowman M."/>
            <person name="Iovene M."/>
            <person name="Sanseverino W."/>
            <person name="Cavagnaro P."/>
            <person name="Yildiz M."/>
            <person name="Macko-Podgorni A."/>
            <person name="Moranska E."/>
            <person name="Grzebelus E."/>
            <person name="Grzebelus D."/>
            <person name="Ashrafi H."/>
            <person name="Zheng Z."/>
            <person name="Cheng S."/>
            <person name="Spooner D."/>
            <person name="Van Deynze A."/>
            <person name="Simon P."/>
        </authorList>
    </citation>
    <scope>NUCLEOTIDE SEQUENCE</scope>
    <source>
        <tissue evidence="1">Leaf</tissue>
    </source>
</reference>
<dbReference type="Gramene" id="KZM87247">
    <property type="protein sequence ID" value="KZM87247"/>
    <property type="gene ID" value="DCAR_024381"/>
</dbReference>
<accession>A0A164T9V2</accession>
<dbReference type="PANTHER" id="PTHR47165">
    <property type="entry name" value="OS03G0429900 PROTEIN"/>
    <property type="match status" value="1"/>
</dbReference>
<dbReference type="InterPro" id="IPR012340">
    <property type="entry name" value="NA-bd_OB-fold"/>
</dbReference>
<dbReference type="Gene3D" id="2.40.50.140">
    <property type="entry name" value="Nucleic acid-binding proteins"/>
    <property type="match status" value="3"/>
</dbReference>
<dbReference type="InterPro" id="IPR031657">
    <property type="entry name" value="REPA_OB_2"/>
</dbReference>